<evidence type="ECO:0000259" key="20">
    <source>
        <dbReference type="PROSITE" id="PS51196"/>
    </source>
</evidence>
<keyword evidence="11 15" id="KW-1278">Translocase</keyword>
<evidence type="ECO:0000256" key="15">
    <source>
        <dbReference type="HAMAP-Rule" id="MF_01382"/>
    </source>
</evidence>
<evidence type="ECO:0000256" key="3">
    <source>
        <dbReference type="ARBA" id="ARBA00022448"/>
    </source>
</evidence>
<keyword evidence="13 15" id="KW-0472">Membrane</keyword>
<evidence type="ECO:0000259" key="18">
    <source>
        <dbReference type="PROSITE" id="PS51192"/>
    </source>
</evidence>
<accession>A0A249L396</accession>
<dbReference type="SUPFAM" id="SSF81767">
    <property type="entry name" value="Pre-protein crosslinking domain of SecA"/>
    <property type="match status" value="1"/>
</dbReference>
<evidence type="ECO:0000256" key="7">
    <source>
        <dbReference type="ARBA" id="ARBA00022741"/>
    </source>
</evidence>
<evidence type="ECO:0000256" key="12">
    <source>
        <dbReference type="ARBA" id="ARBA00023010"/>
    </source>
</evidence>
<dbReference type="Gene3D" id="3.10.450.50">
    <property type="match status" value="1"/>
</dbReference>
<organism evidence="21 22">
    <name type="scientific">Candidatus Nanopelagicus abundans</name>
    <dbReference type="NCBI Taxonomy" id="1884916"/>
    <lineage>
        <taxon>Bacteria</taxon>
        <taxon>Bacillati</taxon>
        <taxon>Actinomycetota</taxon>
        <taxon>Actinomycetes</taxon>
        <taxon>Candidatus Nanopelagicales</taxon>
        <taxon>Candidatus Nanopelagicaceae</taxon>
        <taxon>Candidatus Nanopelagicus</taxon>
    </lineage>
</organism>
<dbReference type="InterPro" id="IPR027417">
    <property type="entry name" value="P-loop_NTPase"/>
</dbReference>
<dbReference type="PANTHER" id="PTHR30612:SF0">
    <property type="entry name" value="CHLOROPLAST PROTEIN-TRANSPORTING ATPASE"/>
    <property type="match status" value="1"/>
</dbReference>
<dbReference type="InterPro" id="IPR014018">
    <property type="entry name" value="SecA_motor_DEAD"/>
</dbReference>
<dbReference type="PRINTS" id="PR00906">
    <property type="entry name" value="SECA"/>
</dbReference>
<evidence type="ECO:0000256" key="13">
    <source>
        <dbReference type="ARBA" id="ARBA00023136"/>
    </source>
</evidence>
<dbReference type="GO" id="GO:0006605">
    <property type="term" value="P:protein targeting"/>
    <property type="evidence" value="ECO:0007669"/>
    <property type="project" value="UniProtKB-UniRule"/>
</dbReference>
<dbReference type="OrthoDB" id="9805579at2"/>
<name>A0A249L396_9ACTN</name>
<keyword evidence="5 15" id="KW-0963">Cytoplasm</keyword>
<dbReference type="SMART" id="SM00958">
    <property type="entry name" value="SecA_PP_bind"/>
    <property type="match status" value="1"/>
</dbReference>
<keyword evidence="6" id="KW-0479">Metal-binding</keyword>
<dbReference type="AlphaFoldDB" id="A0A249L396"/>
<comment type="subcellular location">
    <subcellularLocation>
        <location evidence="15">Cell membrane</location>
        <topology evidence="15">Peripheral membrane protein</topology>
        <orientation evidence="15">Cytoplasmic side</orientation>
    </subcellularLocation>
    <subcellularLocation>
        <location evidence="15">Cytoplasm</location>
    </subcellularLocation>
    <text evidence="15">Distribution is 50-50.</text>
</comment>
<dbReference type="GO" id="GO:0005829">
    <property type="term" value="C:cytosol"/>
    <property type="evidence" value="ECO:0007669"/>
    <property type="project" value="TreeGrafter"/>
</dbReference>
<dbReference type="FunFam" id="3.40.50.300:FF:000113">
    <property type="entry name" value="Preprotein translocase subunit SecA"/>
    <property type="match status" value="1"/>
</dbReference>
<comment type="catalytic activity">
    <reaction evidence="14 15">
        <text>ATP + H2O + cellular proteinSide 1 = ADP + phosphate + cellular proteinSide 2.</text>
        <dbReference type="EC" id="7.4.2.8"/>
    </reaction>
</comment>
<evidence type="ECO:0000256" key="4">
    <source>
        <dbReference type="ARBA" id="ARBA00022475"/>
    </source>
</evidence>
<dbReference type="InterPro" id="IPR020937">
    <property type="entry name" value="SecA_CS"/>
</dbReference>
<feature type="region of interest" description="Disordered" evidence="17">
    <location>
        <begin position="859"/>
        <end position="886"/>
    </location>
</feature>
<protein>
    <recommendedName>
        <fullName evidence="15 16">Protein translocase subunit SecA</fullName>
        <ecNumber evidence="15">7.4.2.8</ecNumber>
    </recommendedName>
</protein>
<dbReference type="Pfam" id="PF01043">
    <property type="entry name" value="SecA_PP_bind"/>
    <property type="match status" value="1"/>
</dbReference>
<dbReference type="EMBL" id="CP016779">
    <property type="protein sequence ID" value="ASY23533.1"/>
    <property type="molecule type" value="Genomic_DNA"/>
</dbReference>
<evidence type="ECO:0000256" key="1">
    <source>
        <dbReference type="ARBA" id="ARBA00001947"/>
    </source>
</evidence>
<feature type="binding site" evidence="15">
    <location>
        <position position="492"/>
    </location>
    <ligand>
        <name>ATP</name>
        <dbReference type="ChEBI" id="CHEBI:30616"/>
    </ligand>
</feature>
<sequence length="886" mass="99084">MGLLDKILRAGEGRAIKELAKISVQVNKFEQEVSSLDDQSLRAKTDSFKERVSKGETLDSILPEVFAVVREAARRTLGQRHYDVQLMGGAALHKGNIAEMKTGEGKTLVSTLPAYLNALTGKGVHIVTVNDYLAERDSEWMGRVHRFLGLKVGVILASMSPAERREAYAADITYGTNNEFGFDYLRDNMSWSLADCVQRSHNFAIVDEVDSILIDEARTPLIISGPADKATKWYVEFANIVARLNRDIHYEVDEKKRTVGILDEGVSRVEEALDINNLYESANTPMIGYLNNAIKAKELFKRDKDYVVMNGELLIVDEHTGRMLSGRRYSEGLHQSLEAKERIEIQDENQTLATITLQNYFRLYKKLSGMTGTAMTEASEFMQIYKLGVIPIPTNKKMQRIDQSDLIYKSEVGKFTAVAEDIAARHKKGQPVLVGTVSVEKSEELSAILKRRGIAHEVLNAKQHEREAAIIARAGTVSAVTVATNMAGRGTDIMLGGNPEFMADFELQRQGLNPVETPEDYEKAWPAEITKQKESVAKEHETVVSLGGLYVLGTERHESRRIDNQLRGRSGRQGDPGESRFYLSLQDELMRRFNSGLVERFLGAAGMPEETPLESKIVSNAIKSAQTQVESLNFEMRKNVLKYDDVMNKQREVVYSERREVLEGADIKDLVRKFLDETVTAYVDAATASGVAEDWDLETLWVALKGLFPISFTVEELLNEIGGASSLDSEFLLDRILTEANLAYEKRESELSSAVMRELERKILLSVLDRKWREHLYEMDYLQEGIGLRAMAQRDPLVEYQREGFDLFSAMMDAIKEELVSYLFHAEVQVEGDQVGAKGLTPTPAPVTQLQYSAAEIESTPAGGTSKNAPCPCGSGKKYKRCHGQA</sequence>
<feature type="domain" description="Helicase ATP-binding" evidence="18">
    <location>
        <begin position="87"/>
        <end position="244"/>
    </location>
</feature>
<evidence type="ECO:0000313" key="21">
    <source>
        <dbReference type="EMBL" id="ASY23533.1"/>
    </source>
</evidence>
<feature type="domain" description="SecA family profile" evidence="20">
    <location>
        <begin position="1"/>
        <end position="614"/>
    </location>
</feature>
<evidence type="ECO:0000256" key="6">
    <source>
        <dbReference type="ARBA" id="ARBA00022723"/>
    </source>
</evidence>
<evidence type="ECO:0000256" key="11">
    <source>
        <dbReference type="ARBA" id="ARBA00022967"/>
    </source>
</evidence>
<feature type="domain" description="Helicase C-terminal" evidence="19">
    <location>
        <begin position="400"/>
        <end position="619"/>
    </location>
</feature>
<evidence type="ECO:0000256" key="14">
    <source>
        <dbReference type="ARBA" id="ARBA00034006"/>
    </source>
</evidence>
<dbReference type="InterPro" id="IPR001650">
    <property type="entry name" value="Helicase_C-like"/>
</dbReference>
<dbReference type="InterPro" id="IPR036266">
    <property type="entry name" value="SecA_Wing/Scaffold_sf"/>
</dbReference>
<dbReference type="InterPro" id="IPR014001">
    <property type="entry name" value="Helicase_ATP-bd"/>
</dbReference>
<dbReference type="GO" id="GO:0043952">
    <property type="term" value="P:protein transport by the Sec complex"/>
    <property type="evidence" value="ECO:0007669"/>
    <property type="project" value="UniProtKB-ARBA"/>
</dbReference>
<dbReference type="EC" id="7.4.2.8" evidence="15"/>
<feature type="binding site" evidence="15">
    <location>
        <position position="85"/>
    </location>
    <ligand>
        <name>ATP</name>
        <dbReference type="ChEBI" id="CHEBI:30616"/>
    </ligand>
</feature>
<dbReference type="Gene3D" id="3.40.50.300">
    <property type="entry name" value="P-loop containing nucleotide triphosphate hydrolases"/>
    <property type="match status" value="2"/>
</dbReference>
<dbReference type="CDD" id="cd18803">
    <property type="entry name" value="SF2_C_secA"/>
    <property type="match status" value="1"/>
</dbReference>
<keyword evidence="3 15" id="KW-0813">Transport</keyword>
<dbReference type="SMART" id="SM00957">
    <property type="entry name" value="SecA_DEAD"/>
    <property type="match status" value="1"/>
</dbReference>
<dbReference type="CDD" id="cd17928">
    <property type="entry name" value="DEXDc_SecA"/>
    <property type="match status" value="1"/>
</dbReference>
<dbReference type="Pfam" id="PF07517">
    <property type="entry name" value="SecA_DEAD"/>
    <property type="match status" value="1"/>
</dbReference>
<dbReference type="NCBIfam" id="NF009538">
    <property type="entry name" value="PRK12904.1"/>
    <property type="match status" value="1"/>
</dbReference>
<dbReference type="KEGG" id="nab:B1sIIB91_01115"/>
<evidence type="ECO:0000256" key="16">
    <source>
        <dbReference type="RuleBase" id="RU003874"/>
    </source>
</evidence>
<dbReference type="Pfam" id="PF07516">
    <property type="entry name" value="SecA_SW"/>
    <property type="match status" value="1"/>
</dbReference>
<dbReference type="PROSITE" id="PS51194">
    <property type="entry name" value="HELICASE_CTER"/>
    <property type="match status" value="1"/>
</dbReference>
<dbReference type="InterPro" id="IPR004027">
    <property type="entry name" value="SEC_C_motif"/>
</dbReference>
<dbReference type="FunFam" id="3.90.1440.10:FF:000002">
    <property type="entry name" value="Protein translocase subunit SecA"/>
    <property type="match status" value="1"/>
</dbReference>
<dbReference type="FunFam" id="1.10.3060.10:FF:000002">
    <property type="entry name" value="Preprotein translocase subunit SecA"/>
    <property type="match status" value="1"/>
</dbReference>
<keyword evidence="4 15" id="KW-1003">Cell membrane</keyword>
<dbReference type="InterPro" id="IPR011130">
    <property type="entry name" value="SecA_preprotein_X-link_dom"/>
</dbReference>
<comment type="cofactor">
    <cofactor evidence="1">
        <name>Zn(2+)</name>
        <dbReference type="ChEBI" id="CHEBI:29105"/>
    </cofactor>
</comment>
<dbReference type="Gene3D" id="3.90.1440.10">
    <property type="entry name" value="SecA, preprotein cross-linking domain"/>
    <property type="match status" value="1"/>
</dbReference>
<dbReference type="PANTHER" id="PTHR30612">
    <property type="entry name" value="SECA INNER MEMBRANE COMPONENT OF SEC PROTEIN SECRETION SYSTEM"/>
    <property type="match status" value="1"/>
</dbReference>
<dbReference type="GO" id="GO:0005524">
    <property type="term" value="F:ATP binding"/>
    <property type="evidence" value="ECO:0007669"/>
    <property type="project" value="UniProtKB-UniRule"/>
</dbReference>
<keyword evidence="8" id="KW-0862">Zinc</keyword>
<keyword evidence="7 15" id="KW-0547">Nucleotide-binding</keyword>
<evidence type="ECO:0000256" key="17">
    <source>
        <dbReference type="SAM" id="MobiDB-lite"/>
    </source>
</evidence>
<dbReference type="Pfam" id="PF02810">
    <property type="entry name" value="SEC-C"/>
    <property type="match status" value="1"/>
</dbReference>
<keyword evidence="10 15" id="KW-0653">Protein transport</keyword>
<dbReference type="PROSITE" id="PS51196">
    <property type="entry name" value="SECA_MOTOR_DEAD"/>
    <property type="match status" value="1"/>
</dbReference>
<evidence type="ECO:0000256" key="10">
    <source>
        <dbReference type="ARBA" id="ARBA00022927"/>
    </source>
</evidence>
<dbReference type="InterPro" id="IPR011115">
    <property type="entry name" value="SecA_DEAD"/>
</dbReference>
<dbReference type="GO" id="GO:0008564">
    <property type="term" value="F:protein-exporting ATPase activity"/>
    <property type="evidence" value="ECO:0007669"/>
    <property type="project" value="UniProtKB-EC"/>
</dbReference>
<dbReference type="RefSeq" id="WP_095687809.1">
    <property type="nucleotide sequence ID" value="NZ_CP016779.1"/>
</dbReference>
<keyword evidence="9 15" id="KW-0067">ATP-binding</keyword>
<keyword evidence="12 15" id="KW-0811">Translocation</keyword>
<dbReference type="GO" id="GO:0017038">
    <property type="term" value="P:protein import"/>
    <property type="evidence" value="ECO:0007669"/>
    <property type="project" value="InterPro"/>
</dbReference>
<evidence type="ECO:0000256" key="9">
    <source>
        <dbReference type="ARBA" id="ARBA00022840"/>
    </source>
</evidence>
<dbReference type="GO" id="GO:0065002">
    <property type="term" value="P:intracellular protein transmembrane transport"/>
    <property type="evidence" value="ECO:0007669"/>
    <property type="project" value="UniProtKB-UniRule"/>
</dbReference>
<evidence type="ECO:0000256" key="2">
    <source>
        <dbReference type="ARBA" id="ARBA00007650"/>
    </source>
</evidence>
<comment type="subunit">
    <text evidence="15">Monomer and homodimer. Part of the essential Sec protein translocation apparatus which comprises SecA, SecYEG and auxiliary proteins SecDF. Other proteins may also be involved.</text>
</comment>
<dbReference type="GO" id="GO:0031522">
    <property type="term" value="C:cell envelope Sec protein transport complex"/>
    <property type="evidence" value="ECO:0007669"/>
    <property type="project" value="TreeGrafter"/>
</dbReference>
<reference evidence="21 22" key="1">
    <citation type="submission" date="2016-07" db="EMBL/GenBank/DDBJ databases">
        <title>High microdiversification within the ubiquitous acI lineage of Actinobacteria.</title>
        <authorList>
            <person name="Neuenschwander S.M."/>
            <person name="Salcher M."/>
            <person name="Ghai R."/>
            <person name="Pernthaler J."/>
        </authorList>
    </citation>
    <scope>NUCLEOTIDE SEQUENCE [LARGE SCALE GENOMIC DNA]</scope>
    <source>
        <strain evidence="21">MMS-IIB-91</strain>
    </source>
</reference>
<gene>
    <name evidence="15" type="primary">secA</name>
    <name evidence="21" type="ORF">B1sIIB91_01115</name>
</gene>
<comment type="similarity">
    <text evidence="2 15 16">Belongs to the SecA family.</text>
</comment>
<evidence type="ECO:0000259" key="19">
    <source>
        <dbReference type="PROSITE" id="PS51194"/>
    </source>
</evidence>
<evidence type="ECO:0000256" key="8">
    <source>
        <dbReference type="ARBA" id="ARBA00022833"/>
    </source>
</evidence>
<dbReference type="Proteomes" id="UP000217210">
    <property type="component" value="Chromosome"/>
</dbReference>
<evidence type="ECO:0000313" key="22">
    <source>
        <dbReference type="Proteomes" id="UP000217210"/>
    </source>
</evidence>
<dbReference type="SUPFAM" id="SSF81886">
    <property type="entry name" value="Helical scaffold and wing domains of SecA"/>
    <property type="match status" value="1"/>
</dbReference>
<feature type="compositionally biased region" description="Basic residues" evidence="17">
    <location>
        <begin position="877"/>
        <end position="886"/>
    </location>
</feature>
<dbReference type="PROSITE" id="PS51192">
    <property type="entry name" value="HELICASE_ATP_BIND_1"/>
    <property type="match status" value="1"/>
</dbReference>
<dbReference type="GO" id="GO:0005886">
    <property type="term" value="C:plasma membrane"/>
    <property type="evidence" value="ECO:0007669"/>
    <property type="project" value="UniProtKB-SubCell"/>
</dbReference>
<evidence type="ECO:0000256" key="5">
    <source>
        <dbReference type="ARBA" id="ARBA00022490"/>
    </source>
</evidence>
<feature type="binding site" evidence="15">
    <location>
        <begin position="103"/>
        <end position="107"/>
    </location>
    <ligand>
        <name>ATP</name>
        <dbReference type="ChEBI" id="CHEBI:30616"/>
    </ligand>
</feature>
<dbReference type="NCBIfam" id="TIGR00963">
    <property type="entry name" value="secA"/>
    <property type="match status" value="1"/>
</dbReference>
<comment type="function">
    <text evidence="15">Part of the Sec protein translocase complex. Interacts with the SecYEG preprotein conducting channel. Has a central role in coupling the hydrolysis of ATP to the transfer of proteins into and across the cell membrane, serving as an ATP-driven molecular motor driving the stepwise translocation of polypeptide chains across the membrane.</text>
</comment>
<dbReference type="SUPFAM" id="SSF52540">
    <property type="entry name" value="P-loop containing nucleoside triphosphate hydrolases"/>
    <property type="match status" value="2"/>
</dbReference>
<dbReference type="InterPro" id="IPR044722">
    <property type="entry name" value="SecA_SF2_C"/>
</dbReference>
<dbReference type="Gene3D" id="1.10.3060.10">
    <property type="entry name" value="Helical scaffold and wing domains of SecA"/>
    <property type="match status" value="1"/>
</dbReference>
<dbReference type="HAMAP" id="MF_01382">
    <property type="entry name" value="SecA"/>
    <property type="match status" value="1"/>
</dbReference>
<dbReference type="InterPro" id="IPR000185">
    <property type="entry name" value="SecA"/>
</dbReference>
<dbReference type="InterPro" id="IPR036670">
    <property type="entry name" value="SecA_X-link_sf"/>
</dbReference>
<dbReference type="InterPro" id="IPR011116">
    <property type="entry name" value="SecA_Wing/Scaffold"/>
</dbReference>
<proteinExistence type="inferred from homology"/>
<dbReference type="PROSITE" id="PS01312">
    <property type="entry name" value="SECA"/>
    <property type="match status" value="1"/>
</dbReference>
<keyword evidence="22" id="KW-1185">Reference proteome</keyword>
<dbReference type="FunFam" id="3.40.50.300:FF:000334">
    <property type="entry name" value="Protein translocase subunit SecA"/>
    <property type="match status" value="1"/>
</dbReference>
<dbReference type="Pfam" id="PF21090">
    <property type="entry name" value="P-loop_SecA"/>
    <property type="match status" value="1"/>
</dbReference>
<dbReference type="GO" id="GO:0046872">
    <property type="term" value="F:metal ion binding"/>
    <property type="evidence" value="ECO:0007669"/>
    <property type="project" value="UniProtKB-KW"/>
</dbReference>